<feature type="region of interest" description="Disordered" evidence="1">
    <location>
        <begin position="1"/>
        <end position="130"/>
    </location>
</feature>
<keyword evidence="3" id="KW-1185">Reference proteome</keyword>
<evidence type="ECO:0000313" key="3">
    <source>
        <dbReference type="Proteomes" id="UP000253941"/>
    </source>
</evidence>
<feature type="compositionally biased region" description="Low complexity" evidence="1">
    <location>
        <begin position="89"/>
        <end position="105"/>
    </location>
</feature>
<comment type="caution">
    <text evidence="2">The sequence shown here is derived from an EMBL/GenBank/DDBJ whole genome shotgun (WGS) entry which is preliminary data.</text>
</comment>
<gene>
    <name evidence="2" type="ORF">DRB17_15710</name>
</gene>
<proteinExistence type="predicted"/>
<name>A0A369T954_9PROT</name>
<dbReference type="AlphaFoldDB" id="A0A369T954"/>
<evidence type="ECO:0000256" key="1">
    <source>
        <dbReference type="SAM" id="MobiDB-lite"/>
    </source>
</evidence>
<sequence>MTTPGQGKPETPAAGKPAASLLTVPLFKDQGARRRRQHAEPRSDGGVANRHDESVASIADAAEVPPALREESPPPPDDIVDTSRFLTQGDEPAGSPEPAEDAAAPESRRAPRVEAHKSAEADSPAAPRTPADIRELKRYWRRVGHGRHPEIEDLDAGTIAANWPNTLLIRVARDGLVDILRVYAPEPGSGEGEAAGHPFAGDRFSQLSTWVLDLARQAARDAAPLETTENFALGAGQKALTARVLPCGSRTDPADFVLLNIAEAETRHLDRTG</sequence>
<feature type="compositionally biased region" description="Basic and acidic residues" evidence="1">
    <location>
        <begin position="106"/>
        <end position="120"/>
    </location>
</feature>
<protein>
    <submittedName>
        <fullName evidence="2">Uncharacterized protein</fullName>
    </submittedName>
</protein>
<dbReference type="RefSeq" id="WP_114583170.1">
    <property type="nucleotide sequence ID" value="NZ_QPMH01000018.1"/>
</dbReference>
<evidence type="ECO:0000313" key="2">
    <source>
        <dbReference type="EMBL" id="RDD60905.1"/>
    </source>
</evidence>
<organism evidence="2 3">
    <name type="scientific">Ferruginivarius sediminum</name>
    <dbReference type="NCBI Taxonomy" id="2661937"/>
    <lineage>
        <taxon>Bacteria</taxon>
        <taxon>Pseudomonadati</taxon>
        <taxon>Pseudomonadota</taxon>
        <taxon>Alphaproteobacteria</taxon>
        <taxon>Rhodospirillales</taxon>
        <taxon>Rhodospirillaceae</taxon>
        <taxon>Ferruginivarius</taxon>
    </lineage>
</organism>
<accession>A0A369T954</accession>
<feature type="compositionally biased region" description="Basic and acidic residues" evidence="1">
    <location>
        <begin position="38"/>
        <end position="54"/>
    </location>
</feature>
<dbReference type="Proteomes" id="UP000253941">
    <property type="component" value="Unassembled WGS sequence"/>
</dbReference>
<reference evidence="2 3" key="1">
    <citation type="submission" date="2018-07" db="EMBL/GenBank/DDBJ databases">
        <title>Venubactetium sediminum gen. nov., sp. nov., isolated from a marine solar saltern.</title>
        <authorList>
            <person name="Wang S."/>
        </authorList>
    </citation>
    <scope>NUCLEOTIDE SEQUENCE [LARGE SCALE GENOMIC DNA]</scope>
    <source>
        <strain evidence="2 3">WD2A32</strain>
    </source>
</reference>
<dbReference type="EMBL" id="QPMH01000018">
    <property type="protein sequence ID" value="RDD60905.1"/>
    <property type="molecule type" value="Genomic_DNA"/>
</dbReference>